<evidence type="ECO:0000259" key="2">
    <source>
        <dbReference type="PROSITE" id="PS50011"/>
    </source>
</evidence>
<sequence>MDFPRQIGNWWLEEKLGSGFSGSIFRAVHIHTRQVAALKMQYVNHECPTNKYERGFFQGLQGGEGLPLLYSSGVEGIWDYLVIELLGPSLDMLFRKSGLASMDLRSVCSIAVQLIARLQFMHHRGILHRDIQLGNCVIGLGTKSTMIYMIDFGFSKRYIDPNTNRHLPDDRRPRDFIGNYWFSSVAVHCKGRVPSRRDDLEAAALMLIHLLTPKGLSWTRNGVPKNEAQHKRLKKEKRELGSRPEELCKGMPAEFEEFLRYSRRLKFTEQPDYERWIAEFRALADHEGFGPSDAFIWPPPPVPVNQHTPGPRRTPAKADSDEVEAILAGLAKLNFGERAVLGDRSNIDNAVQKAKSDAKKPAEVVIISDDSIDGKLPAGGRIPKAAQLNKLTVAITVATDNQEISEVVTDFVAFLQSNRSRMLTKEGFAFLDALHKQLADPSVFIVPLRTSRTRNPSQQQEATPDPPRLKLDVLANLRREVPGATANSALARMVADFGTVINKSSGRTVTKDGFAFLDGLAARLKTM</sequence>
<dbReference type="SMART" id="SM00220">
    <property type="entry name" value="S_TKc"/>
    <property type="match status" value="1"/>
</dbReference>
<dbReference type="InterPro" id="IPR050235">
    <property type="entry name" value="CK1_Ser-Thr_kinase"/>
</dbReference>
<dbReference type="PROSITE" id="PS00107">
    <property type="entry name" value="PROTEIN_KINASE_ATP"/>
    <property type="match status" value="1"/>
</dbReference>
<dbReference type="PROSITE" id="PS50011">
    <property type="entry name" value="PROTEIN_KINASE_DOM"/>
    <property type="match status" value="1"/>
</dbReference>
<dbReference type="InterPro" id="IPR017441">
    <property type="entry name" value="Protein_kinase_ATP_BS"/>
</dbReference>
<organism evidence="3 4">
    <name type="scientific">Athelia psychrophila</name>
    <dbReference type="NCBI Taxonomy" id="1759441"/>
    <lineage>
        <taxon>Eukaryota</taxon>
        <taxon>Fungi</taxon>
        <taxon>Dikarya</taxon>
        <taxon>Basidiomycota</taxon>
        <taxon>Agaricomycotina</taxon>
        <taxon>Agaricomycetes</taxon>
        <taxon>Agaricomycetidae</taxon>
        <taxon>Atheliales</taxon>
        <taxon>Atheliaceae</taxon>
        <taxon>Athelia</taxon>
    </lineage>
</organism>
<evidence type="ECO:0000256" key="1">
    <source>
        <dbReference type="PROSITE-ProRule" id="PRU10141"/>
    </source>
</evidence>
<keyword evidence="4" id="KW-1185">Reference proteome</keyword>
<accession>A0A166WAX0</accession>
<proteinExistence type="predicted"/>
<gene>
    <name evidence="3" type="ORF">FIBSPDRAFT_847484</name>
</gene>
<dbReference type="SUPFAM" id="SSF56112">
    <property type="entry name" value="Protein kinase-like (PK-like)"/>
    <property type="match status" value="1"/>
</dbReference>
<evidence type="ECO:0000313" key="3">
    <source>
        <dbReference type="EMBL" id="KZP33568.1"/>
    </source>
</evidence>
<name>A0A166WAX0_9AGAM</name>
<keyword evidence="1" id="KW-0067">ATP-binding</keyword>
<keyword evidence="1" id="KW-0547">Nucleotide-binding</keyword>
<protein>
    <submittedName>
        <fullName evidence="3">Kinase-like protein</fullName>
    </submittedName>
</protein>
<dbReference type="STRING" id="436010.A0A166WAX0"/>
<dbReference type="InterPro" id="IPR000719">
    <property type="entry name" value="Prot_kinase_dom"/>
</dbReference>
<dbReference type="GO" id="GO:0004672">
    <property type="term" value="F:protein kinase activity"/>
    <property type="evidence" value="ECO:0007669"/>
    <property type="project" value="InterPro"/>
</dbReference>
<reference evidence="3 4" key="1">
    <citation type="journal article" date="2016" name="Mol. Biol. Evol.">
        <title>Comparative Genomics of Early-Diverging Mushroom-Forming Fungi Provides Insights into the Origins of Lignocellulose Decay Capabilities.</title>
        <authorList>
            <person name="Nagy L.G."/>
            <person name="Riley R."/>
            <person name="Tritt A."/>
            <person name="Adam C."/>
            <person name="Daum C."/>
            <person name="Floudas D."/>
            <person name="Sun H."/>
            <person name="Yadav J.S."/>
            <person name="Pangilinan J."/>
            <person name="Larsson K.H."/>
            <person name="Matsuura K."/>
            <person name="Barry K."/>
            <person name="Labutti K."/>
            <person name="Kuo R."/>
            <person name="Ohm R.A."/>
            <person name="Bhattacharya S.S."/>
            <person name="Shirouzu T."/>
            <person name="Yoshinaga Y."/>
            <person name="Martin F.M."/>
            <person name="Grigoriev I.V."/>
            <person name="Hibbett D.S."/>
        </authorList>
    </citation>
    <scope>NUCLEOTIDE SEQUENCE [LARGE SCALE GENOMIC DNA]</scope>
    <source>
        <strain evidence="3 4">CBS 109695</strain>
    </source>
</reference>
<dbReference type="Gene3D" id="1.10.510.10">
    <property type="entry name" value="Transferase(Phosphotransferase) domain 1"/>
    <property type="match status" value="1"/>
</dbReference>
<feature type="binding site" evidence="1">
    <location>
        <position position="39"/>
    </location>
    <ligand>
        <name>ATP</name>
        <dbReference type="ChEBI" id="CHEBI:30616"/>
    </ligand>
</feature>
<dbReference type="AlphaFoldDB" id="A0A166WAX0"/>
<evidence type="ECO:0000313" key="4">
    <source>
        <dbReference type="Proteomes" id="UP000076532"/>
    </source>
</evidence>
<dbReference type="OrthoDB" id="5979581at2759"/>
<dbReference type="PANTHER" id="PTHR11909">
    <property type="entry name" value="CASEIN KINASE-RELATED"/>
    <property type="match status" value="1"/>
</dbReference>
<feature type="domain" description="Protein kinase" evidence="2">
    <location>
        <begin position="10"/>
        <end position="289"/>
    </location>
</feature>
<dbReference type="Pfam" id="PF00069">
    <property type="entry name" value="Pkinase"/>
    <property type="match status" value="1"/>
</dbReference>
<dbReference type="Proteomes" id="UP000076532">
    <property type="component" value="Unassembled WGS sequence"/>
</dbReference>
<dbReference type="EMBL" id="KV417482">
    <property type="protein sequence ID" value="KZP33568.1"/>
    <property type="molecule type" value="Genomic_DNA"/>
</dbReference>
<dbReference type="GO" id="GO:0005524">
    <property type="term" value="F:ATP binding"/>
    <property type="evidence" value="ECO:0007669"/>
    <property type="project" value="UniProtKB-UniRule"/>
</dbReference>
<dbReference type="InterPro" id="IPR011009">
    <property type="entry name" value="Kinase-like_dom_sf"/>
</dbReference>